<protein>
    <submittedName>
        <fullName evidence="3">Uncharacterized protein</fullName>
    </submittedName>
</protein>
<dbReference type="STRING" id="930992.A0A0C9ZWW1"/>
<keyword evidence="2" id="KW-0812">Transmembrane</keyword>
<feature type="transmembrane region" description="Helical" evidence="2">
    <location>
        <begin position="53"/>
        <end position="73"/>
    </location>
</feature>
<dbReference type="EMBL" id="KN835243">
    <property type="protein sequence ID" value="KIK42295.1"/>
    <property type="molecule type" value="Genomic_DNA"/>
</dbReference>
<dbReference type="AlphaFoldDB" id="A0A0C9ZWW1"/>
<evidence type="ECO:0000256" key="1">
    <source>
        <dbReference type="SAM" id="MobiDB-lite"/>
    </source>
</evidence>
<reference evidence="4" key="2">
    <citation type="submission" date="2015-01" db="EMBL/GenBank/DDBJ databases">
        <title>Evolutionary Origins and Diversification of the Mycorrhizal Mutualists.</title>
        <authorList>
            <consortium name="DOE Joint Genome Institute"/>
            <consortium name="Mycorrhizal Genomics Consortium"/>
            <person name="Kohler A."/>
            <person name="Kuo A."/>
            <person name="Nagy L.G."/>
            <person name="Floudas D."/>
            <person name="Copeland A."/>
            <person name="Barry K.W."/>
            <person name="Cichocki N."/>
            <person name="Veneault-Fourrey C."/>
            <person name="LaButti K."/>
            <person name="Lindquist E.A."/>
            <person name="Lipzen A."/>
            <person name="Lundell T."/>
            <person name="Morin E."/>
            <person name="Murat C."/>
            <person name="Riley R."/>
            <person name="Ohm R."/>
            <person name="Sun H."/>
            <person name="Tunlid A."/>
            <person name="Henrissat B."/>
            <person name="Grigoriev I.V."/>
            <person name="Hibbett D.S."/>
            <person name="Martin F."/>
        </authorList>
    </citation>
    <scope>NUCLEOTIDE SEQUENCE [LARGE SCALE GENOMIC DNA]</scope>
    <source>
        <strain evidence="4">UH-Slu-Lm8-n1</strain>
    </source>
</reference>
<dbReference type="Proteomes" id="UP000054485">
    <property type="component" value="Unassembled WGS sequence"/>
</dbReference>
<reference evidence="3 4" key="1">
    <citation type="submission" date="2014-04" db="EMBL/GenBank/DDBJ databases">
        <authorList>
            <consortium name="DOE Joint Genome Institute"/>
            <person name="Kuo A."/>
            <person name="Ruytinx J."/>
            <person name="Rineau F."/>
            <person name="Colpaert J."/>
            <person name="Kohler A."/>
            <person name="Nagy L.G."/>
            <person name="Floudas D."/>
            <person name="Copeland A."/>
            <person name="Barry K.W."/>
            <person name="Cichocki N."/>
            <person name="Veneault-Fourrey C."/>
            <person name="LaButti K."/>
            <person name="Lindquist E.A."/>
            <person name="Lipzen A."/>
            <person name="Lundell T."/>
            <person name="Morin E."/>
            <person name="Murat C."/>
            <person name="Sun H."/>
            <person name="Tunlid A."/>
            <person name="Henrissat B."/>
            <person name="Grigoriev I.V."/>
            <person name="Hibbett D.S."/>
            <person name="Martin F."/>
            <person name="Nordberg H.P."/>
            <person name="Cantor M.N."/>
            <person name="Hua S.X."/>
        </authorList>
    </citation>
    <scope>NUCLEOTIDE SEQUENCE [LARGE SCALE GENOMIC DNA]</scope>
    <source>
        <strain evidence="3 4">UH-Slu-Lm8-n1</strain>
    </source>
</reference>
<proteinExistence type="predicted"/>
<name>A0A0C9ZWW1_9AGAM</name>
<keyword evidence="4" id="KW-1185">Reference proteome</keyword>
<evidence type="ECO:0000313" key="4">
    <source>
        <dbReference type="Proteomes" id="UP000054485"/>
    </source>
</evidence>
<feature type="region of interest" description="Disordered" evidence="1">
    <location>
        <begin position="90"/>
        <end position="141"/>
    </location>
</feature>
<gene>
    <name evidence="3" type="ORF">CY34DRAFT_106940</name>
</gene>
<sequence>MKTHKQLGHFLPLCDILPSRMTRQTTSSDHAKEDGFTHLQTNIFGTNQQVPKWVPVTLLAFSSVALVVPIVMLRRYRRGVIPQNLQEVTAPPRRGRGLSTLPVSSHPPIRSRPALQTVPREVTSHPPPLKEPVSNEDNGEQSFNGPLYTLKALSIATALVTLGATASIWGVMKALNARDTNEFAERLRHAVLTKLPILSYRIYRPAESHQDDGDGSALTKNPASEPVEWNWQEAEVRLREAFDKGGFHSWASAALVEVEAEATVERAKRGITQAQDKSTS</sequence>
<keyword evidence="2" id="KW-0472">Membrane</keyword>
<organism evidence="3 4">
    <name type="scientific">Suillus luteus UH-Slu-Lm8-n1</name>
    <dbReference type="NCBI Taxonomy" id="930992"/>
    <lineage>
        <taxon>Eukaryota</taxon>
        <taxon>Fungi</taxon>
        <taxon>Dikarya</taxon>
        <taxon>Basidiomycota</taxon>
        <taxon>Agaricomycotina</taxon>
        <taxon>Agaricomycetes</taxon>
        <taxon>Agaricomycetidae</taxon>
        <taxon>Boletales</taxon>
        <taxon>Suillineae</taxon>
        <taxon>Suillaceae</taxon>
        <taxon>Suillus</taxon>
    </lineage>
</organism>
<evidence type="ECO:0000256" key="2">
    <source>
        <dbReference type="SAM" id="Phobius"/>
    </source>
</evidence>
<dbReference type="InParanoid" id="A0A0C9ZWW1"/>
<dbReference type="HOGENOM" id="CLU_077466_0_0_1"/>
<dbReference type="OrthoDB" id="5346979at2759"/>
<keyword evidence="2" id="KW-1133">Transmembrane helix</keyword>
<evidence type="ECO:0000313" key="3">
    <source>
        <dbReference type="EMBL" id="KIK42295.1"/>
    </source>
</evidence>
<accession>A0A0C9ZWW1</accession>
<feature type="transmembrane region" description="Helical" evidence="2">
    <location>
        <begin position="152"/>
        <end position="172"/>
    </location>
</feature>